<sequence>MDAISQSMVPQASFAGLPTELRNHIYSYILQERVKIRIPPARCPTSPIGMGLGARSAKRTLMQCYPSKKYTGFHFEDTEEQKAYASPVIAGSDSDPIPFLFTKQAIGQTSRALRAEMSSLLRLTTIDLVLEVMDFDFSPVQALLSSLPRSRLEDFFVAENGRSASTLRIDVRRPEDIPGACENLRRWLRFIEMLDVQELATAYRVTPAANKDFYNYVDTDPLLIELYYLHEAQWEGPARTDLYRFLNLWWARRTVELQLCSGTGCSRHPSPDDIPGLRSREHILLHDTRLHLLAPHYFEH</sequence>
<keyword evidence="2" id="KW-1185">Reference proteome</keyword>
<protein>
    <submittedName>
        <fullName evidence="1">Uncharacterized protein</fullName>
    </submittedName>
</protein>
<accession>A0A8H6RRD0</accession>
<organism evidence="1 2">
    <name type="scientific">Pseudocercospora fuligena</name>
    <dbReference type="NCBI Taxonomy" id="685502"/>
    <lineage>
        <taxon>Eukaryota</taxon>
        <taxon>Fungi</taxon>
        <taxon>Dikarya</taxon>
        <taxon>Ascomycota</taxon>
        <taxon>Pezizomycotina</taxon>
        <taxon>Dothideomycetes</taxon>
        <taxon>Dothideomycetidae</taxon>
        <taxon>Mycosphaerellales</taxon>
        <taxon>Mycosphaerellaceae</taxon>
        <taxon>Pseudocercospora</taxon>
    </lineage>
</organism>
<evidence type="ECO:0000313" key="1">
    <source>
        <dbReference type="EMBL" id="KAF7195746.1"/>
    </source>
</evidence>
<dbReference type="OrthoDB" id="10364852at2759"/>
<dbReference type="EMBL" id="JABCIY010000037">
    <property type="protein sequence ID" value="KAF7195746.1"/>
    <property type="molecule type" value="Genomic_DNA"/>
</dbReference>
<proteinExistence type="predicted"/>
<comment type="caution">
    <text evidence="1">The sequence shown here is derived from an EMBL/GenBank/DDBJ whole genome shotgun (WGS) entry which is preliminary data.</text>
</comment>
<gene>
    <name evidence="1" type="ORF">HII31_02881</name>
</gene>
<dbReference type="AlphaFoldDB" id="A0A8H6RRD0"/>
<evidence type="ECO:0000313" key="2">
    <source>
        <dbReference type="Proteomes" id="UP000660729"/>
    </source>
</evidence>
<reference evidence="1" key="1">
    <citation type="submission" date="2020-04" db="EMBL/GenBank/DDBJ databases">
        <title>Draft genome resource of the tomato pathogen Pseudocercospora fuligena.</title>
        <authorList>
            <person name="Zaccaron A."/>
        </authorList>
    </citation>
    <scope>NUCLEOTIDE SEQUENCE</scope>
    <source>
        <strain evidence="1">PF001</strain>
    </source>
</reference>
<dbReference type="Proteomes" id="UP000660729">
    <property type="component" value="Unassembled WGS sequence"/>
</dbReference>
<name>A0A8H6RRD0_9PEZI</name>